<keyword evidence="5" id="KW-0325">Glycoprotein</keyword>
<dbReference type="AlphaFoldDB" id="A0A7G2DSF2"/>
<dbReference type="PROSITE" id="PS50026">
    <property type="entry name" value="EGF_3"/>
    <property type="match status" value="1"/>
</dbReference>
<dbReference type="GO" id="GO:0004674">
    <property type="term" value="F:protein serine/threonine kinase activity"/>
    <property type="evidence" value="ECO:0007669"/>
    <property type="project" value="UniProtKB-EC"/>
</dbReference>
<evidence type="ECO:0000259" key="12">
    <source>
        <dbReference type="PROSITE" id="PS50927"/>
    </source>
</evidence>
<organism evidence="14 15">
    <name type="scientific">Arabidopsis thaliana</name>
    <name type="common">Mouse-ear cress</name>
    <dbReference type="NCBI Taxonomy" id="3702"/>
    <lineage>
        <taxon>Eukaryota</taxon>
        <taxon>Viridiplantae</taxon>
        <taxon>Streptophyta</taxon>
        <taxon>Embryophyta</taxon>
        <taxon>Tracheophyta</taxon>
        <taxon>Spermatophyta</taxon>
        <taxon>Magnoliopsida</taxon>
        <taxon>eudicotyledons</taxon>
        <taxon>Gunneridae</taxon>
        <taxon>Pentapetalae</taxon>
        <taxon>rosids</taxon>
        <taxon>malvids</taxon>
        <taxon>Brassicales</taxon>
        <taxon>Brassicaceae</taxon>
        <taxon>Camelineae</taxon>
        <taxon>Arabidopsis</taxon>
    </lineage>
</organism>
<feature type="domain" description="Bulb-type lectin" evidence="12">
    <location>
        <begin position="608"/>
        <end position="733"/>
    </location>
</feature>
<dbReference type="InterPro" id="IPR036426">
    <property type="entry name" value="Bulb-type_lectin_dom_sf"/>
</dbReference>
<feature type="compositionally biased region" description="Polar residues" evidence="9">
    <location>
        <begin position="600"/>
        <end position="614"/>
    </location>
</feature>
<dbReference type="PANTHER" id="PTHR32444:SF63">
    <property type="entry name" value="G-TYPE LECTIN S-RECEPTOR-LIKE SERINE_THREONINE-PROTEIN KINASE RKS1"/>
    <property type="match status" value="1"/>
</dbReference>
<dbReference type="Gene3D" id="3.30.200.20">
    <property type="entry name" value="Phosphorylase Kinase, domain 1"/>
    <property type="match status" value="2"/>
</dbReference>
<dbReference type="Pfam" id="PF01453">
    <property type="entry name" value="B_lectin"/>
    <property type="match status" value="2"/>
</dbReference>
<dbReference type="EC" id="2.7.11.1" evidence="1"/>
<evidence type="ECO:0000256" key="6">
    <source>
        <dbReference type="ARBA" id="ARBA00047899"/>
    </source>
</evidence>
<dbReference type="EMBL" id="LR881466">
    <property type="protein sequence ID" value="CAD5312412.1"/>
    <property type="molecule type" value="Genomic_DNA"/>
</dbReference>
<evidence type="ECO:0000256" key="1">
    <source>
        <dbReference type="ARBA" id="ARBA00012513"/>
    </source>
</evidence>
<evidence type="ECO:0000256" key="3">
    <source>
        <dbReference type="ARBA" id="ARBA00022734"/>
    </source>
</evidence>
<accession>A0A7G2DSF2</accession>
<evidence type="ECO:0000256" key="10">
    <source>
        <dbReference type="SAM" id="Phobius"/>
    </source>
</evidence>
<name>A0A7G2DSF2_ARATH</name>
<dbReference type="Pfam" id="PF08276">
    <property type="entry name" value="PAN_2"/>
    <property type="match status" value="2"/>
</dbReference>
<evidence type="ECO:0000256" key="8">
    <source>
        <dbReference type="PROSITE-ProRule" id="PRU00076"/>
    </source>
</evidence>
<gene>
    <name evidence="14" type="ORF">AT9943_LOCUS959</name>
</gene>
<feature type="domain" description="Bulb-type lectin" evidence="12">
    <location>
        <begin position="36"/>
        <end position="159"/>
    </location>
</feature>
<protein>
    <recommendedName>
        <fullName evidence="1">non-specific serine/threonine protein kinase</fullName>
        <ecNumber evidence="1">2.7.11.1</ecNumber>
    </recommendedName>
</protein>
<dbReference type="PROSITE" id="PS50927">
    <property type="entry name" value="BULB_LECTIN"/>
    <property type="match status" value="2"/>
</dbReference>
<keyword evidence="8" id="KW-0245">EGF-like domain</keyword>
<keyword evidence="10" id="KW-0472">Membrane</keyword>
<evidence type="ECO:0000256" key="4">
    <source>
        <dbReference type="ARBA" id="ARBA00023157"/>
    </source>
</evidence>
<comment type="catalytic activity">
    <reaction evidence="7">
        <text>L-seryl-[protein] + ATP = O-phospho-L-seryl-[protein] + ADP + H(+)</text>
        <dbReference type="Rhea" id="RHEA:17989"/>
        <dbReference type="Rhea" id="RHEA-COMP:9863"/>
        <dbReference type="Rhea" id="RHEA-COMP:11604"/>
        <dbReference type="ChEBI" id="CHEBI:15378"/>
        <dbReference type="ChEBI" id="CHEBI:29999"/>
        <dbReference type="ChEBI" id="CHEBI:30616"/>
        <dbReference type="ChEBI" id="CHEBI:83421"/>
        <dbReference type="ChEBI" id="CHEBI:456216"/>
        <dbReference type="EC" id="2.7.11.1"/>
    </reaction>
</comment>
<feature type="domain" description="Apple" evidence="13">
    <location>
        <begin position="927"/>
        <end position="1010"/>
    </location>
</feature>
<dbReference type="SUPFAM" id="SSF56112">
    <property type="entry name" value="Protein kinase-like (PK-like)"/>
    <property type="match status" value="2"/>
</dbReference>
<feature type="transmembrane region" description="Helical" evidence="10">
    <location>
        <begin position="1028"/>
        <end position="1047"/>
    </location>
</feature>
<dbReference type="SMART" id="SM00473">
    <property type="entry name" value="PAN_AP"/>
    <property type="match status" value="2"/>
</dbReference>
<keyword evidence="3" id="KW-0430">Lectin</keyword>
<dbReference type="CDD" id="cd00028">
    <property type="entry name" value="B_lectin"/>
    <property type="match status" value="2"/>
</dbReference>
<evidence type="ECO:0000313" key="15">
    <source>
        <dbReference type="Proteomes" id="UP000516314"/>
    </source>
</evidence>
<evidence type="ECO:0000259" key="11">
    <source>
        <dbReference type="PROSITE" id="PS50026"/>
    </source>
</evidence>
<feature type="domain" description="Apple" evidence="13">
    <location>
        <begin position="354"/>
        <end position="437"/>
    </location>
</feature>
<feature type="region of interest" description="Disordered" evidence="9">
    <location>
        <begin position="583"/>
        <end position="614"/>
    </location>
</feature>
<evidence type="ECO:0000259" key="13">
    <source>
        <dbReference type="PROSITE" id="PS50948"/>
    </source>
</evidence>
<keyword evidence="10" id="KW-1133">Transmembrane helix</keyword>
<feature type="domain" description="EGF-like" evidence="11">
    <location>
        <begin position="869"/>
        <end position="907"/>
    </location>
</feature>
<dbReference type="PROSITE" id="PS50948">
    <property type="entry name" value="PAN"/>
    <property type="match status" value="2"/>
</dbReference>
<evidence type="ECO:0000256" key="5">
    <source>
        <dbReference type="ARBA" id="ARBA00023180"/>
    </source>
</evidence>
<dbReference type="PANTHER" id="PTHR32444">
    <property type="entry name" value="BULB-TYPE LECTIN DOMAIN-CONTAINING PROTEIN"/>
    <property type="match status" value="1"/>
</dbReference>
<feature type="transmembrane region" description="Helical" evidence="10">
    <location>
        <begin position="449"/>
        <end position="471"/>
    </location>
</feature>
<dbReference type="InterPro" id="IPR000742">
    <property type="entry name" value="EGF"/>
</dbReference>
<sequence>MSSCCLLLRDLVSKRLPSSISSLQNVKLSLIVTPCMPLSHTCSEFRDSETVVSNHSTFRFGFFSPVNSTGRYAGIWFNNIPVQTVVWVANSNSPINDSSGMVSISKEGNLVVMDGRGQVHWSTNVLVPVAANTFYARLLNTGNLVLLGTTNTGDEILWESFEHPQNIYLPTMRLATDTKTGRSLKLRSWKSPFDPSPGRYSAGLIPLPFPELVVWKDDLLMWRSGPWNGQYFIGLPNMDYRINLFELTLSSDNRGSVSMSYAGNTLLYHFLLDSEGSVFQRDWNVAIQEWKTWLKVPSTKCDTYATCGQFASCRFNPGSTPPCMCIRGFKPQSYAEWNNGNWTQGCVRKAPLQCESRDNNDGSRKSDGFVRVQKMKVPHNPQRSGANEQDCPESCLKNCSCTAYSFDRGIGCLLWSGNLMDMQEFSGTGVVFYIRLADSEFKKRTNRSIVITVTLLVGAFLFAGTVVLALWKIAKHREKNRNTRLLNERMEALSSNDVGAILVNQYKLKELPLFEFQVLAVATNNFSITNKLGQGGFGAVYKGRIQIFQLMHGNSGTPGKILLLWIRPSVATVIWMLSSENSNLPEPKQPAFIPRRGTSEVESSGQSDPRASINNSLRDGEVILSAGKRFAFGFFSLGDSELRYVGIWYAQISQQTIVWVANRDHPINDTSGMVKFSNRGNLSVYASDNETELIWSTNVSDSMLEPTLVATLSDLGNLVLFDPVTGRSFWESFDHPTDTFLPFMRLGFTRKDGLDRSLTSWKSHGDPGSGDLILRMERRGFPQLILYKGVTPWWRMGSWTGHRWSGVPEMPIGYIFNNSFVNNEDEVSFTYGVTDASVITRTMVNETGTMHRFTWIARDKRWNDFWSVPKEQCDNYAHCGPNGYCDSPSSKTFECTCLPGFEPKFPRHWFLRDSSGGCTKKKRASICSEKDGFVKLKRMKIPDTSDASVDMNITLKECKQRCLKNCSCVAYASAYHESKRGAIGCLKWHGGMLDARTYLNSGQDFYIRVDKEELARWNRNGLSGKRRVLLILISLIAAVMLLTVIFAESNRHRSSSANFAPVPFDFDESFRFEQDKARNRELPLFDLNTIVAATNNFSSQNKLGAGGFGPVYKVMKRQYPFFINTPPRENTIKFIGHIWDLWENGEATEIIDNLMDQETYDEREVMKCIQIGLLCVQENASDRVDMSSVVIMLGHNATNLPNPKHPAFTSARRRGGENGACLKGQTGISVNDVTFSDIQGR</sequence>
<dbReference type="InterPro" id="IPR001480">
    <property type="entry name" value="Bulb-type_lectin_dom"/>
</dbReference>
<evidence type="ECO:0000256" key="2">
    <source>
        <dbReference type="ARBA" id="ARBA00022729"/>
    </source>
</evidence>
<proteinExistence type="predicted"/>
<dbReference type="SUPFAM" id="SSF51110">
    <property type="entry name" value="alpha-D-mannose-specific plant lectins"/>
    <property type="match status" value="2"/>
</dbReference>
<evidence type="ECO:0000313" key="14">
    <source>
        <dbReference type="EMBL" id="CAD5312412.1"/>
    </source>
</evidence>
<dbReference type="Proteomes" id="UP000516314">
    <property type="component" value="Chromosome 1"/>
</dbReference>
<dbReference type="GO" id="GO:0005524">
    <property type="term" value="F:ATP binding"/>
    <property type="evidence" value="ECO:0007669"/>
    <property type="project" value="UniProtKB-KW"/>
</dbReference>
<dbReference type="InterPro" id="IPR000858">
    <property type="entry name" value="S_locus_glycoprot_dom"/>
</dbReference>
<dbReference type="FunFam" id="2.90.10.10:FF:000001">
    <property type="entry name" value="G-type lectin S-receptor-like serine/threonine-protein kinase"/>
    <property type="match status" value="1"/>
</dbReference>
<comment type="caution">
    <text evidence="8">Lacks conserved residue(s) required for the propagation of feature annotation.</text>
</comment>
<dbReference type="GO" id="GO:0048544">
    <property type="term" value="P:recognition of pollen"/>
    <property type="evidence" value="ECO:0007669"/>
    <property type="project" value="InterPro"/>
</dbReference>
<dbReference type="Pfam" id="PF00954">
    <property type="entry name" value="S_locus_glycop"/>
    <property type="match status" value="2"/>
</dbReference>
<dbReference type="SMART" id="SM00108">
    <property type="entry name" value="B_lectin"/>
    <property type="match status" value="2"/>
</dbReference>
<reference evidence="14 15" key="1">
    <citation type="submission" date="2020-09" db="EMBL/GenBank/DDBJ databases">
        <authorList>
            <person name="Ashkenazy H."/>
        </authorList>
    </citation>
    <scope>NUCLEOTIDE SEQUENCE [LARGE SCALE GENOMIC DNA]</scope>
    <source>
        <strain evidence="15">cv. Cdm-0</strain>
    </source>
</reference>
<dbReference type="FunFam" id="2.90.10.10:FF:000005">
    <property type="entry name" value="G-type lectin S-receptor-like serine/threonine-protein kinase"/>
    <property type="match status" value="1"/>
</dbReference>
<dbReference type="GO" id="GO:0030246">
    <property type="term" value="F:carbohydrate binding"/>
    <property type="evidence" value="ECO:0007669"/>
    <property type="project" value="UniProtKB-KW"/>
</dbReference>
<comment type="catalytic activity">
    <reaction evidence="6">
        <text>L-threonyl-[protein] + ATP = O-phospho-L-threonyl-[protein] + ADP + H(+)</text>
        <dbReference type="Rhea" id="RHEA:46608"/>
        <dbReference type="Rhea" id="RHEA-COMP:11060"/>
        <dbReference type="Rhea" id="RHEA-COMP:11605"/>
        <dbReference type="ChEBI" id="CHEBI:15378"/>
        <dbReference type="ChEBI" id="CHEBI:30013"/>
        <dbReference type="ChEBI" id="CHEBI:30616"/>
        <dbReference type="ChEBI" id="CHEBI:61977"/>
        <dbReference type="ChEBI" id="CHEBI:456216"/>
        <dbReference type="EC" id="2.7.11.1"/>
    </reaction>
</comment>
<dbReference type="CDD" id="cd01098">
    <property type="entry name" value="PAN_AP_plant"/>
    <property type="match status" value="2"/>
</dbReference>
<dbReference type="InterPro" id="IPR011009">
    <property type="entry name" value="Kinase-like_dom_sf"/>
</dbReference>
<keyword evidence="2" id="KW-0732">Signal</keyword>
<dbReference type="InterPro" id="IPR003609">
    <property type="entry name" value="Pan_app"/>
</dbReference>
<keyword evidence="4" id="KW-1015">Disulfide bond</keyword>
<dbReference type="Gene3D" id="1.10.510.10">
    <property type="entry name" value="Transferase(Phosphotransferase) domain 1"/>
    <property type="match status" value="1"/>
</dbReference>
<dbReference type="Gene3D" id="2.90.10.10">
    <property type="entry name" value="Bulb-type lectin domain"/>
    <property type="match status" value="2"/>
</dbReference>
<keyword evidence="10" id="KW-0812">Transmembrane</keyword>
<evidence type="ECO:0000256" key="9">
    <source>
        <dbReference type="SAM" id="MobiDB-lite"/>
    </source>
</evidence>
<evidence type="ECO:0000256" key="7">
    <source>
        <dbReference type="ARBA" id="ARBA00048679"/>
    </source>
</evidence>